<accession>A0A9X5CCV4</accession>
<evidence type="ECO:0000259" key="1">
    <source>
        <dbReference type="Pfam" id="PF14192"/>
    </source>
</evidence>
<comment type="caution">
    <text evidence="2">The sequence shown here is derived from an EMBL/GenBank/DDBJ whole genome shotgun (WGS) entry which is preliminary data.</text>
</comment>
<sequence>MHTINGKQLEYLRKRYPSGTAVCLDAMEGEGQMASGMKGKVLYVDDVGQLQVQWENGSGLALIPGVDQFHKVSDPANKKKQEGPSR</sequence>
<dbReference type="OrthoDB" id="9813511at2"/>
<feature type="domain" description="DUF4314" evidence="1">
    <location>
        <begin position="7"/>
        <end position="72"/>
    </location>
</feature>
<gene>
    <name evidence="2" type="ORF">FMM80_26710</name>
</gene>
<dbReference type="Proteomes" id="UP000474104">
    <property type="component" value="Unassembled WGS sequence"/>
</dbReference>
<dbReference type="Pfam" id="PF14192">
    <property type="entry name" value="DUF4314"/>
    <property type="match status" value="1"/>
</dbReference>
<evidence type="ECO:0000313" key="3">
    <source>
        <dbReference type="Proteomes" id="UP000474104"/>
    </source>
</evidence>
<proteinExistence type="predicted"/>
<evidence type="ECO:0000313" key="2">
    <source>
        <dbReference type="EMBL" id="NDO72046.1"/>
    </source>
</evidence>
<dbReference type="InterPro" id="IPR025463">
    <property type="entry name" value="DUF4314"/>
</dbReference>
<dbReference type="EMBL" id="VIRB01000149">
    <property type="protein sequence ID" value="NDO72046.1"/>
    <property type="molecule type" value="Genomic_DNA"/>
</dbReference>
<dbReference type="RefSeq" id="WP_044991117.1">
    <property type="nucleotide sequence ID" value="NZ_VIRB01000149.1"/>
</dbReference>
<dbReference type="AlphaFoldDB" id="A0A9X5CCV4"/>
<reference evidence="2 3" key="1">
    <citation type="submission" date="2019-07" db="EMBL/GenBank/DDBJ databases">
        <title>Draft genome sequences of 15 bacterial species constituting the stable defined intestinal microbiota of the GM15 gnotobiotic mouse model.</title>
        <authorList>
            <person name="Elie C."/>
            <person name="Mathieu A."/>
            <person name="Saliou A."/>
            <person name="Darnaud M."/>
            <person name="Leulier F."/>
            <person name="Tamellini A."/>
        </authorList>
    </citation>
    <scope>NUCLEOTIDE SEQUENCE [LARGE SCALE GENOMIC DNA]</scope>
    <source>
        <strain evidence="3">ASF 502</strain>
    </source>
</reference>
<organism evidence="2 3">
    <name type="scientific">Schaedlerella arabinosiphila</name>
    <dbReference type="NCBI Taxonomy" id="2044587"/>
    <lineage>
        <taxon>Bacteria</taxon>
        <taxon>Bacillati</taxon>
        <taxon>Bacillota</taxon>
        <taxon>Clostridia</taxon>
        <taxon>Lachnospirales</taxon>
        <taxon>Lachnospiraceae</taxon>
        <taxon>Schaedlerella</taxon>
    </lineage>
</organism>
<name>A0A9X5CCV4_9FIRM</name>
<protein>
    <submittedName>
        <fullName evidence="2">DUF4314 domain-containing protein</fullName>
    </submittedName>
</protein>